<dbReference type="SUPFAM" id="SSF47781">
    <property type="entry name" value="RuvA domain 2-like"/>
    <property type="match status" value="1"/>
</dbReference>
<dbReference type="Pfam" id="PF12836">
    <property type="entry name" value="HHH_3"/>
    <property type="match status" value="1"/>
</dbReference>
<dbReference type="InterPro" id="IPR019554">
    <property type="entry name" value="Soluble_ligand-bd"/>
</dbReference>
<protein>
    <recommendedName>
        <fullName evidence="2">Helix-hairpin-helix DNA-binding motif class 1 domain-containing protein</fullName>
    </recommendedName>
</protein>
<dbReference type="InterPro" id="IPR051675">
    <property type="entry name" value="Endo/Exo/Phosphatase_dom_1"/>
</dbReference>
<comment type="caution">
    <text evidence="3">The sequence shown here is derived from an EMBL/GenBank/DDBJ whole genome shotgun (WGS) entry which is preliminary data.</text>
</comment>
<dbReference type="Gene3D" id="3.10.560.10">
    <property type="entry name" value="Outer membrane lipoprotein wza domain like"/>
    <property type="match status" value="1"/>
</dbReference>
<dbReference type="NCBIfam" id="TIGR00426">
    <property type="entry name" value="competence protein ComEA helix-hairpin-helix repeat region"/>
    <property type="match status" value="1"/>
</dbReference>
<dbReference type="GO" id="GO:0006281">
    <property type="term" value="P:DNA repair"/>
    <property type="evidence" value="ECO:0007669"/>
    <property type="project" value="InterPro"/>
</dbReference>
<dbReference type="SMART" id="SM00278">
    <property type="entry name" value="HhH1"/>
    <property type="match status" value="2"/>
</dbReference>
<evidence type="ECO:0000256" key="1">
    <source>
        <dbReference type="SAM" id="Phobius"/>
    </source>
</evidence>
<dbReference type="PANTHER" id="PTHR21180:SF32">
    <property type="entry name" value="ENDONUCLEASE_EXONUCLEASE_PHOSPHATASE FAMILY DOMAIN-CONTAINING PROTEIN 1"/>
    <property type="match status" value="1"/>
</dbReference>
<dbReference type="Pfam" id="PF10531">
    <property type="entry name" value="SLBB"/>
    <property type="match status" value="1"/>
</dbReference>
<proteinExistence type="predicted"/>
<dbReference type="InterPro" id="IPR010994">
    <property type="entry name" value="RuvA_2-like"/>
</dbReference>
<gene>
    <name evidence="3" type="ORF">ENV82_04210</name>
</gene>
<dbReference type="InterPro" id="IPR004509">
    <property type="entry name" value="Competence_ComEA_HhH"/>
</dbReference>
<keyword evidence="1" id="KW-0812">Transmembrane</keyword>
<name>A0A7C4U478_9BACT</name>
<dbReference type="EMBL" id="DTHV01000133">
    <property type="protein sequence ID" value="HGW60613.1"/>
    <property type="molecule type" value="Genomic_DNA"/>
</dbReference>
<dbReference type="GO" id="GO:0003677">
    <property type="term" value="F:DNA binding"/>
    <property type="evidence" value="ECO:0007669"/>
    <property type="project" value="InterPro"/>
</dbReference>
<dbReference type="AlphaFoldDB" id="A0A7C4U478"/>
<organism evidence="3">
    <name type="scientific">Caldisericum exile</name>
    <dbReference type="NCBI Taxonomy" id="693075"/>
    <lineage>
        <taxon>Bacteria</taxon>
        <taxon>Pseudomonadati</taxon>
        <taxon>Caldisericota/Cryosericota group</taxon>
        <taxon>Caldisericota</taxon>
        <taxon>Caldisericia</taxon>
        <taxon>Caldisericales</taxon>
        <taxon>Caldisericaceae</taxon>
        <taxon>Caldisericum</taxon>
    </lineage>
</organism>
<feature type="domain" description="Helix-hairpin-helix DNA-binding motif class 1" evidence="2">
    <location>
        <begin position="175"/>
        <end position="194"/>
    </location>
</feature>
<reference evidence="3" key="1">
    <citation type="journal article" date="2020" name="mSystems">
        <title>Genome- and Community-Level Interaction Insights into Carbon Utilization and Element Cycling Functions of Hydrothermarchaeota in Hydrothermal Sediment.</title>
        <authorList>
            <person name="Zhou Z."/>
            <person name="Liu Y."/>
            <person name="Xu W."/>
            <person name="Pan J."/>
            <person name="Luo Z.H."/>
            <person name="Li M."/>
        </authorList>
    </citation>
    <scope>NUCLEOTIDE SEQUENCE [LARGE SCALE GENOMIC DNA]</scope>
    <source>
        <strain evidence="3">SpSt-794</strain>
    </source>
</reference>
<dbReference type="PANTHER" id="PTHR21180">
    <property type="entry name" value="ENDONUCLEASE/EXONUCLEASE/PHOSPHATASE FAMILY DOMAIN-CONTAINING PROTEIN 1"/>
    <property type="match status" value="1"/>
</dbReference>
<dbReference type="GO" id="GO:0015627">
    <property type="term" value="C:type II protein secretion system complex"/>
    <property type="evidence" value="ECO:0007669"/>
    <property type="project" value="TreeGrafter"/>
</dbReference>
<keyword evidence="1" id="KW-1133">Transmembrane helix</keyword>
<feature type="domain" description="Helix-hairpin-helix DNA-binding motif class 1" evidence="2">
    <location>
        <begin position="145"/>
        <end position="164"/>
    </location>
</feature>
<evidence type="ECO:0000259" key="2">
    <source>
        <dbReference type="SMART" id="SM00278"/>
    </source>
</evidence>
<dbReference type="InterPro" id="IPR003583">
    <property type="entry name" value="Hlx-hairpin-Hlx_DNA-bd_motif"/>
</dbReference>
<evidence type="ECO:0000313" key="3">
    <source>
        <dbReference type="EMBL" id="HGW60613.1"/>
    </source>
</evidence>
<feature type="transmembrane region" description="Helical" evidence="1">
    <location>
        <begin position="6"/>
        <end position="27"/>
    </location>
</feature>
<dbReference type="Gene3D" id="1.10.150.310">
    <property type="entry name" value="Tex RuvX-like domain-like"/>
    <property type="match status" value="1"/>
</dbReference>
<accession>A0A7C4U478</accession>
<dbReference type="GO" id="GO:0015628">
    <property type="term" value="P:protein secretion by the type II secretion system"/>
    <property type="evidence" value="ECO:0007669"/>
    <property type="project" value="TreeGrafter"/>
</dbReference>
<keyword evidence="1" id="KW-0472">Membrane</keyword>
<sequence>MESLDLKRLIIIGILLIIISFGLGILVGKTFFAKQVHPHPDDIVVSGIEPKPIKIKVYVTGEVKHPDVYELDTDSIVKDAIEKAGGTTEKADLIAINLAKRLSDGEQVIVPSKEQTAVNGTGNAQISGSNSAKSGKININTASKEELMNLPGIGDVKAQAIIDYRTKNGTFKDIHEIVNVSGIGEKTFEKIKDLITT</sequence>